<evidence type="ECO:0000256" key="2">
    <source>
        <dbReference type="SAM" id="Phobius"/>
    </source>
</evidence>
<keyword evidence="2" id="KW-0472">Membrane</keyword>
<dbReference type="Pfam" id="PF26557">
    <property type="entry name" value="Cullin_AB"/>
    <property type="match status" value="1"/>
</dbReference>
<keyword evidence="2" id="KW-1133">Transmembrane helix</keyword>
<gene>
    <name evidence="4" type="ORF">VP01_2245g1</name>
</gene>
<dbReference type="PANTHER" id="PTHR45957">
    <property type="entry name" value="ANAPHASE-PROMOTING COMPLEX SUBUNIT 2"/>
    <property type="match status" value="1"/>
</dbReference>
<dbReference type="Gene3D" id="3.30.230.130">
    <property type="entry name" value="Cullin, Chain C, Domain 2"/>
    <property type="match status" value="1"/>
</dbReference>
<protein>
    <recommendedName>
        <fullName evidence="3">Cullin family profile domain-containing protein</fullName>
    </recommendedName>
</protein>
<dbReference type="GO" id="GO:0007091">
    <property type="term" value="P:metaphase/anaphase transition of mitotic cell cycle"/>
    <property type="evidence" value="ECO:0007669"/>
    <property type="project" value="TreeGrafter"/>
</dbReference>
<evidence type="ECO:0000313" key="5">
    <source>
        <dbReference type="Proteomes" id="UP000037035"/>
    </source>
</evidence>
<dbReference type="SMART" id="SM00182">
    <property type="entry name" value="CULLIN"/>
    <property type="match status" value="1"/>
</dbReference>
<dbReference type="PANTHER" id="PTHR45957:SF1">
    <property type="entry name" value="ANAPHASE-PROMOTING COMPLEX SUBUNIT 2"/>
    <property type="match status" value="1"/>
</dbReference>
<feature type="transmembrane region" description="Helical" evidence="2">
    <location>
        <begin position="90"/>
        <end position="113"/>
    </location>
</feature>
<dbReference type="Pfam" id="PF25773">
    <property type="entry name" value="TPR_ANAPC2"/>
    <property type="match status" value="1"/>
</dbReference>
<dbReference type="InterPro" id="IPR057975">
    <property type="entry name" value="TPR_ANAPC2"/>
</dbReference>
<reference evidence="4 5" key="1">
    <citation type="submission" date="2015-08" db="EMBL/GenBank/DDBJ databases">
        <title>Next Generation Sequencing and Analysis of the Genome of Puccinia sorghi L Schw, the Causal Agent of Maize Common Rust.</title>
        <authorList>
            <person name="Rochi L."/>
            <person name="Burguener G."/>
            <person name="Darino M."/>
            <person name="Turjanski A."/>
            <person name="Kreff E."/>
            <person name="Dieguez M.J."/>
            <person name="Sacco F."/>
        </authorList>
    </citation>
    <scope>NUCLEOTIDE SEQUENCE [LARGE SCALE GENOMIC DNA]</scope>
    <source>
        <strain evidence="4 5">RO10H11247</strain>
    </source>
</reference>
<dbReference type="GO" id="GO:0005680">
    <property type="term" value="C:anaphase-promoting complex"/>
    <property type="evidence" value="ECO:0007669"/>
    <property type="project" value="TreeGrafter"/>
</dbReference>
<dbReference type="InterPro" id="IPR036317">
    <property type="entry name" value="Cullin_homology_sf"/>
</dbReference>
<dbReference type="PROSITE" id="PS50069">
    <property type="entry name" value="CULLIN_2"/>
    <property type="match status" value="1"/>
</dbReference>
<dbReference type="STRING" id="27349.A0A0L6V8I9"/>
<dbReference type="AlphaFoldDB" id="A0A0L6V8I9"/>
<dbReference type="InterPro" id="IPR059120">
    <property type="entry name" value="Cullin-like_AB"/>
</dbReference>
<feature type="domain" description="Cullin family profile" evidence="3">
    <location>
        <begin position="521"/>
        <end position="704"/>
    </location>
</feature>
<organism evidence="4 5">
    <name type="scientific">Puccinia sorghi</name>
    <dbReference type="NCBI Taxonomy" id="27349"/>
    <lineage>
        <taxon>Eukaryota</taxon>
        <taxon>Fungi</taxon>
        <taxon>Dikarya</taxon>
        <taxon>Basidiomycota</taxon>
        <taxon>Pucciniomycotina</taxon>
        <taxon>Pucciniomycetes</taxon>
        <taxon>Pucciniales</taxon>
        <taxon>Pucciniaceae</taxon>
        <taxon>Puccinia</taxon>
    </lineage>
</organism>
<proteinExistence type="inferred from homology"/>
<dbReference type="OrthoDB" id="5581181at2759"/>
<accession>A0A0L6V8I9</accession>
<name>A0A0L6V8I9_9BASI</name>
<dbReference type="VEuPathDB" id="FungiDB:VP01_2245g1"/>
<comment type="similarity">
    <text evidence="1">Belongs to the cullin family.</text>
</comment>
<dbReference type="EMBL" id="LAVV01007109">
    <property type="protein sequence ID" value="KNZ57088.1"/>
    <property type="molecule type" value="Genomic_DNA"/>
</dbReference>
<keyword evidence="2" id="KW-0812">Transmembrane</keyword>
<evidence type="ECO:0000313" key="4">
    <source>
        <dbReference type="EMBL" id="KNZ57088.1"/>
    </source>
</evidence>
<dbReference type="InterPro" id="IPR044554">
    <property type="entry name" value="ANAPC2"/>
</dbReference>
<keyword evidence="5" id="KW-1185">Reference proteome</keyword>
<dbReference type="GO" id="GO:0006511">
    <property type="term" value="P:ubiquitin-dependent protein catabolic process"/>
    <property type="evidence" value="ECO:0007669"/>
    <property type="project" value="InterPro"/>
</dbReference>
<dbReference type="GO" id="GO:0070979">
    <property type="term" value="P:protein K11-linked ubiquitination"/>
    <property type="evidence" value="ECO:0007669"/>
    <property type="project" value="TreeGrafter"/>
</dbReference>
<comment type="caution">
    <text evidence="4">The sequence shown here is derived from an EMBL/GenBank/DDBJ whole genome shotgun (WGS) entry which is preliminary data.</text>
</comment>
<dbReference type="GO" id="GO:0031625">
    <property type="term" value="F:ubiquitin protein ligase binding"/>
    <property type="evidence" value="ECO:0007669"/>
    <property type="project" value="InterPro"/>
</dbReference>
<dbReference type="Proteomes" id="UP000037035">
    <property type="component" value="Unassembled WGS sequence"/>
</dbReference>
<dbReference type="SUPFAM" id="SSF75632">
    <property type="entry name" value="Cullin homology domain"/>
    <property type="match status" value="1"/>
</dbReference>
<dbReference type="InterPro" id="IPR016158">
    <property type="entry name" value="Cullin_homology"/>
</dbReference>
<sequence length="899" mass="100732">MSCLITLEELQQAIGNSSSPDESHPPTPSDHLQTLSAAFSTLRKFLQPVWPVPHEYLARPAPPKHVFQALAYVVEMNAQEELFDWYKSRFFLFVVLIVLVFTLKAELLSILNLSKLRILHSRSLRNTKSRFSLPPFGLSCSPTRLSTHREMACDLFDMVRSSASVSSRVHISAYNLYSRCFHTSLLPCIPDFFPAGIKQLFTLDLTTSSSLLFGPTSKYPFSPLIKQLTTLGLLKRFQPLLFSVGYDAIDDRIETVCRGEWLQSSSASLEGMIGWFRQEIGVWLLKVLEAADQCMVPSANQPDISRVIETVRPAMSRFEYHIYKSLSELRINELFDIIIDFPETTPVLEDLRICLNKTDQRSYLVHKLRTANTRRLLHPGADTQDIITQYISLMKALRILDPPGVLLSCVAQPVRLYLRSVVPPYIFCRFQGKDYLMQDLLRCRSREDTIRCIVTSLVEPGHSLGDELDQIPDNDNAGQGLSSGVPIQEENDYQLTDWAPDPVDAPIGYKSLLKDDVIESLVSIYENRDGFVKELQTLLASRLLAVKGFDVTQEVCTPKLFFFLTRIEILKGKFGEANLQPCDIMLKDLSDSKRIDTAIHEVIPNAPIHPIIISRLFWPNLATSAFRFSPRLVDLLKTFEQTYTAQKVDRRLRWLPQLGSVELDVELQDRTLSLEVTTLQASVIELFGTLDTWTFTQLRKTLNIRNNLTSLKNALYFWSNHEILKEVLPGVWKLFETREGFKSSTAKTVRHVDLMEQVKDAGALAASQIHPCALAFIPSGRPRMGEYIGSGPAVGSGLRNKHAGAPAPLRDGACDGGALFWRSGPAVGSGLRVKHAGAPARLPGLLESSHNTQVYHENQADQWTQAHMSSPVGGGASTIQAFASVSAPTDETDGEYLLL</sequence>
<evidence type="ECO:0000259" key="3">
    <source>
        <dbReference type="PROSITE" id="PS50069"/>
    </source>
</evidence>
<evidence type="ECO:0000256" key="1">
    <source>
        <dbReference type="PROSITE-ProRule" id="PRU00330"/>
    </source>
</evidence>